<accession>A0A0L8VCK9</accession>
<evidence type="ECO:0000313" key="1">
    <source>
        <dbReference type="EMBL" id="KOH46103.1"/>
    </source>
</evidence>
<dbReference type="InterPro" id="IPR045738">
    <property type="entry name" value="DUF6088"/>
</dbReference>
<organism evidence="1 2">
    <name type="scientific">Sunxiuqinia dokdonensis</name>
    <dbReference type="NCBI Taxonomy" id="1409788"/>
    <lineage>
        <taxon>Bacteria</taxon>
        <taxon>Pseudomonadati</taxon>
        <taxon>Bacteroidota</taxon>
        <taxon>Bacteroidia</taxon>
        <taxon>Marinilabiliales</taxon>
        <taxon>Prolixibacteraceae</taxon>
        <taxon>Sunxiuqinia</taxon>
    </lineage>
</organism>
<sequence length="153" mass="17496">MGLSTQIPLNLVFLTDGPARTIKVGKRTIKLKRTAPKNLMAKGKISSLGIQALREIGKDRATPAELGKILKLLKKKQRTKLRKTSNTYITEQLYREMEKRFQEKGLKADLQIEEFESSDQDPVIVLVKYPYLIESPVYVNPWVKIESRSLIEP</sequence>
<protein>
    <submittedName>
        <fullName evidence="1">Uncharacterized protein</fullName>
    </submittedName>
</protein>
<dbReference type="Pfam" id="PF19570">
    <property type="entry name" value="DUF6088"/>
    <property type="match status" value="1"/>
</dbReference>
<dbReference type="EMBL" id="LGIA01000045">
    <property type="protein sequence ID" value="KOH46103.1"/>
    <property type="molecule type" value="Genomic_DNA"/>
</dbReference>
<proteinExistence type="predicted"/>
<comment type="caution">
    <text evidence="1">The sequence shown here is derived from an EMBL/GenBank/DDBJ whole genome shotgun (WGS) entry which is preliminary data.</text>
</comment>
<dbReference type="Proteomes" id="UP000036958">
    <property type="component" value="Unassembled WGS sequence"/>
</dbReference>
<keyword evidence="2" id="KW-1185">Reference proteome</keyword>
<reference evidence="2" key="1">
    <citation type="submission" date="2015-07" db="EMBL/GenBank/DDBJ databases">
        <title>Genome sequencing of Sunxiuqinia dokdonensis strain SK.</title>
        <authorList>
            <person name="Ahn S."/>
            <person name="Kim B.-C."/>
        </authorList>
    </citation>
    <scope>NUCLEOTIDE SEQUENCE [LARGE SCALE GENOMIC DNA]</scope>
    <source>
        <strain evidence="2">SK</strain>
    </source>
</reference>
<gene>
    <name evidence="1" type="ORF">NC99_10670</name>
</gene>
<dbReference type="STRING" id="1409788.NC99_10670"/>
<dbReference type="AlphaFoldDB" id="A0A0L8VCK9"/>
<evidence type="ECO:0000313" key="2">
    <source>
        <dbReference type="Proteomes" id="UP000036958"/>
    </source>
</evidence>
<name>A0A0L8VCK9_9BACT</name>